<evidence type="ECO:0000313" key="8">
    <source>
        <dbReference type="EMBL" id="AUN30858.1"/>
    </source>
</evidence>
<dbReference type="EMBL" id="CP025611">
    <property type="protein sequence ID" value="AUN30858.1"/>
    <property type="molecule type" value="Genomic_DNA"/>
</dbReference>
<dbReference type="GO" id="GO:0009927">
    <property type="term" value="F:histidine phosphotransfer kinase activity"/>
    <property type="evidence" value="ECO:0007669"/>
    <property type="project" value="TreeGrafter"/>
</dbReference>
<sequence length="574" mass="61815">MGQQTRDRGGRSGRSMALLGRTGINLLSAMVLGGLWLLVGWQIHSSYLDALADAERDTANLTRAFGQHVSRTVSQVQQLLQEVSDRVEAGYPADLEVMRRRVAGLDRVSKFLGIMDARGIVVDATRPGAVGLDMSDSDYFRQATEPGSPRLGFGKPIIGRTPLMSSIPFWVRVEAPDGSLIAVVVGDVLSEYFAGFFSAVDLDLGAIATLMDLDGTVYARGASTPGIVGQSYPDLPDVGAAREGDGHGIIRAVSPIDGEDRIASYELLPGTRLLVSVGQDIDHVLQPYRQFRNQILLQGVFGTILVLALVVLVRRYVAKLEASETAARMARAEAEQATAAKSQFLAVASHELRTPLNAIIGFAEVMVHRIHGPMGNPKYAEYAEDIRGSGLHLLALINDILDLSKIEAGKMDLRLEVVDLPTLAAECVRLMRGRVEAASLDLRVVSSGEKAPYLRADAMKIRQVLLNLINNAVKYTPSGGTITVAVERDPLWPDDYMVMRVTDTGCGMTPTEVALALEPFRQINSHLARTGEGTGLGLPVAKSLVELHGGSLSIDSEPGEGTTVSIRLPTRLHV</sequence>
<feature type="transmembrane region" description="Helical" evidence="6">
    <location>
        <begin position="295"/>
        <end position="313"/>
    </location>
</feature>
<dbReference type="InterPro" id="IPR005467">
    <property type="entry name" value="His_kinase_dom"/>
</dbReference>
<keyword evidence="6" id="KW-0812">Transmembrane</keyword>
<keyword evidence="3" id="KW-0597">Phosphoprotein</keyword>
<dbReference type="InterPro" id="IPR003594">
    <property type="entry name" value="HATPase_dom"/>
</dbReference>
<dbReference type="CDD" id="cd00082">
    <property type="entry name" value="HisKA"/>
    <property type="match status" value="1"/>
</dbReference>
<proteinExistence type="predicted"/>
<gene>
    <name evidence="8" type="ORF">C0V82_11875</name>
</gene>
<dbReference type="Gene3D" id="3.30.450.20">
    <property type="entry name" value="PAS domain"/>
    <property type="match status" value="2"/>
</dbReference>
<name>A0A2K9NCL8_9PROT</name>
<feature type="domain" description="Histidine kinase" evidence="7">
    <location>
        <begin position="347"/>
        <end position="572"/>
    </location>
</feature>
<dbReference type="AlphaFoldDB" id="A0A2K9NCL8"/>
<dbReference type="KEGG" id="ncb:C0V82_11875"/>
<organism evidence="8 9">
    <name type="scientific">Niveispirillum cyanobacteriorum</name>
    <dbReference type="NCBI Taxonomy" id="1612173"/>
    <lineage>
        <taxon>Bacteria</taxon>
        <taxon>Pseudomonadati</taxon>
        <taxon>Pseudomonadota</taxon>
        <taxon>Alphaproteobacteria</taxon>
        <taxon>Rhodospirillales</taxon>
        <taxon>Azospirillaceae</taxon>
        <taxon>Niveispirillum</taxon>
    </lineage>
</organism>
<dbReference type="InterPro" id="IPR036097">
    <property type="entry name" value="HisK_dim/P_sf"/>
</dbReference>
<protein>
    <recommendedName>
        <fullName evidence="2">histidine kinase</fullName>
        <ecNumber evidence="2">2.7.13.3</ecNumber>
    </recommendedName>
</protein>
<dbReference type="InterPro" id="IPR004358">
    <property type="entry name" value="Sig_transdc_His_kin-like_C"/>
</dbReference>
<dbReference type="InterPro" id="IPR054327">
    <property type="entry name" value="His-kinase-like_sensor"/>
</dbReference>
<evidence type="ECO:0000256" key="3">
    <source>
        <dbReference type="ARBA" id="ARBA00022553"/>
    </source>
</evidence>
<keyword evidence="6" id="KW-1133">Transmembrane helix</keyword>
<dbReference type="GO" id="GO:0000155">
    <property type="term" value="F:phosphorelay sensor kinase activity"/>
    <property type="evidence" value="ECO:0007669"/>
    <property type="project" value="InterPro"/>
</dbReference>
<evidence type="ECO:0000259" key="7">
    <source>
        <dbReference type="PROSITE" id="PS50109"/>
    </source>
</evidence>
<accession>A0A2K9NCL8</accession>
<evidence type="ECO:0000313" key="9">
    <source>
        <dbReference type="Proteomes" id="UP000234752"/>
    </source>
</evidence>
<evidence type="ECO:0000256" key="2">
    <source>
        <dbReference type="ARBA" id="ARBA00012438"/>
    </source>
</evidence>
<dbReference type="PANTHER" id="PTHR43047:SF72">
    <property type="entry name" value="OSMOSENSING HISTIDINE PROTEIN KINASE SLN1"/>
    <property type="match status" value="1"/>
</dbReference>
<keyword evidence="4" id="KW-0808">Transferase</keyword>
<evidence type="ECO:0000256" key="6">
    <source>
        <dbReference type="SAM" id="Phobius"/>
    </source>
</evidence>
<feature type="transmembrane region" description="Helical" evidence="6">
    <location>
        <begin position="21"/>
        <end position="41"/>
    </location>
</feature>
<dbReference type="SUPFAM" id="SSF47384">
    <property type="entry name" value="Homodimeric domain of signal transducing histidine kinase"/>
    <property type="match status" value="1"/>
</dbReference>
<dbReference type="Gene3D" id="1.10.287.130">
    <property type="match status" value="1"/>
</dbReference>
<comment type="catalytic activity">
    <reaction evidence="1">
        <text>ATP + protein L-histidine = ADP + protein N-phospho-L-histidine.</text>
        <dbReference type="EC" id="2.7.13.3"/>
    </reaction>
</comment>
<evidence type="ECO:0000256" key="4">
    <source>
        <dbReference type="ARBA" id="ARBA00022679"/>
    </source>
</evidence>
<dbReference type="SMART" id="SM00387">
    <property type="entry name" value="HATPase_c"/>
    <property type="match status" value="1"/>
</dbReference>
<dbReference type="CDD" id="cd12915">
    <property type="entry name" value="PDC2_DGC_like"/>
    <property type="match status" value="1"/>
</dbReference>
<keyword evidence="9" id="KW-1185">Reference proteome</keyword>
<dbReference type="CDD" id="cd16922">
    <property type="entry name" value="HATPase_EvgS-ArcB-TorS-like"/>
    <property type="match status" value="1"/>
</dbReference>
<dbReference type="SMART" id="SM00388">
    <property type="entry name" value="HisKA"/>
    <property type="match status" value="1"/>
</dbReference>
<keyword evidence="6" id="KW-0472">Membrane</keyword>
<dbReference type="EC" id="2.7.13.3" evidence="2"/>
<dbReference type="GO" id="GO:0005886">
    <property type="term" value="C:plasma membrane"/>
    <property type="evidence" value="ECO:0007669"/>
    <property type="project" value="TreeGrafter"/>
</dbReference>
<dbReference type="Gene3D" id="3.30.565.10">
    <property type="entry name" value="Histidine kinase-like ATPase, C-terminal domain"/>
    <property type="match status" value="1"/>
</dbReference>
<evidence type="ECO:0000256" key="5">
    <source>
        <dbReference type="ARBA" id="ARBA00022777"/>
    </source>
</evidence>
<dbReference type="OrthoDB" id="8477705at2"/>
<reference evidence="8 9" key="1">
    <citation type="submission" date="2017-12" db="EMBL/GenBank/DDBJ databases">
        <title>Genomes of bacteria within cyanobacterial aggregates.</title>
        <authorList>
            <person name="Cai H."/>
        </authorList>
    </citation>
    <scope>NUCLEOTIDE SEQUENCE [LARGE SCALE GENOMIC DNA]</scope>
    <source>
        <strain evidence="8 9">TH16</strain>
    </source>
</reference>
<dbReference type="Pfam" id="PF22588">
    <property type="entry name" value="dCache_1_like"/>
    <property type="match status" value="1"/>
</dbReference>
<dbReference type="InterPro" id="IPR003661">
    <property type="entry name" value="HisK_dim/P_dom"/>
</dbReference>
<dbReference type="InterPro" id="IPR036890">
    <property type="entry name" value="HATPase_C_sf"/>
</dbReference>
<dbReference type="PROSITE" id="PS50109">
    <property type="entry name" value="HIS_KIN"/>
    <property type="match status" value="1"/>
</dbReference>
<dbReference type="RefSeq" id="WP_102112529.1">
    <property type="nucleotide sequence ID" value="NZ_BMGN01000008.1"/>
</dbReference>
<dbReference type="Pfam" id="PF02518">
    <property type="entry name" value="HATPase_c"/>
    <property type="match status" value="1"/>
</dbReference>
<dbReference type="PRINTS" id="PR00344">
    <property type="entry name" value="BCTRLSENSOR"/>
</dbReference>
<dbReference type="SUPFAM" id="SSF55874">
    <property type="entry name" value="ATPase domain of HSP90 chaperone/DNA topoisomerase II/histidine kinase"/>
    <property type="match status" value="1"/>
</dbReference>
<dbReference type="CDD" id="cd12914">
    <property type="entry name" value="PDC1_DGC_like"/>
    <property type="match status" value="1"/>
</dbReference>
<evidence type="ECO:0000256" key="1">
    <source>
        <dbReference type="ARBA" id="ARBA00000085"/>
    </source>
</evidence>
<dbReference type="PANTHER" id="PTHR43047">
    <property type="entry name" value="TWO-COMPONENT HISTIDINE PROTEIN KINASE"/>
    <property type="match status" value="1"/>
</dbReference>
<keyword evidence="5" id="KW-0418">Kinase</keyword>
<dbReference type="Pfam" id="PF00512">
    <property type="entry name" value="HisKA"/>
    <property type="match status" value="1"/>
</dbReference>
<dbReference type="Proteomes" id="UP000234752">
    <property type="component" value="Chromosome eg_1"/>
</dbReference>